<keyword evidence="2" id="KW-0418">Kinase</keyword>
<dbReference type="CDD" id="cd14021">
    <property type="entry name" value="ChoK-like_euk"/>
    <property type="match status" value="1"/>
</dbReference>
<dbReference type="Gene3D" id="3.30.200.20">
    <property type="entry name" value="Phosphorylase Kinase, domain 1"/>
    <property type="match status" value="1"/>
</dbReference>
<dbReference type="GO" id="GO:0004103">
    <property type="term" value="F:choline kinase activity"/>
    <property type="evidence" value="ECO:0007669"/>
    <property type="project" value="TreeGrafter"/>
</dbReference>
<dbReference type="SUPFAM" id="SSF56112">
    <property type="entry name" value="Protein kinase-like (PK-like)"/>
    <property type="match status" value="1"/>
</dbReference>
<organism evidence="2 3">
    <name type="scientific">Stylonychia lemnae</name>
    <name type="common">Ciliate</name>
    <dbReference type="NCBI Taxonomy" id="5949"/>
    <lineage>
        <taxon>Eukaryota</taxon>
        <taxon>Sar</taxon>
        <taxon>Alveolata</taxon>
        <taxon>Ciliophora</taxon>
        <taxon>Intramacronucleata</taxon>
        <taxon>Spirotrichea</taxon>
        <taxon>Stichotrichia</taxon>
        <taxon>Sporadotrichida</taxon>
        <taxon>Oxytrichidae</taxon>
        <taxon>Stylonychinae</taxon>
        <taxon>Stylonychia</taxon>
    </lineage>
</organism>
<dbReference type="Gene3D" id="3.90.1200.10">
    <property type="match status" value="1"/>
</dbReference>
<comment type="similarity">
    <text evidence="1">Belongs to the choline/ethanolamine kinase family.</text>
</comment>
<dbReference type="InterPro" id="IPR011009">
    <property type="entry name" value="Kinase-like_dom_sf"/>
</dbReference>
<dbReference type="EMBL" id="CCKQ01018836">
    <property type="protein sequence ID" value="CDW90830.1"/>
    <property type="molecule type" value="Genomic_DNA"/>
</dbReference>
<dbReference type="GO" id="GO:0004305">
    <property type="term" value="F:ethanolamine kinase activity"/>
    <property type="evidence" value="ECO:0007669"/>
    <property type="project" value="TreeGrafter"/>
</dbReference>
<dbReference type="AlphaFoldDB" id="A0A078B8I5"/>
<dbReference type="PANTHER" id="PTHR22603">
    <property type="entry name" value="CHOLINE/ETHANOALAMINE KINASE"/>
    <property type="match status" value="1"/>
</dbReference>
<dbReference type="Proteomes" id="UP000039865">
    <property type="component" value="Unassembled WGS sequence"/>
</dbReference>
<dbReference type="FunCoup" id="A0A078B8I5">
    <property type="interactions" value="27"/>
</dbReference>
<gene>
    <name evidence="2" type="primary">Contig8759.g9350</name>
    <name evidence="2" type="ORF">STYLEM_19977</name>
</gene>
<dbReference type="GO" id="GO:0005737">
    <property type="term" value="C:cytoplasm"/>
    <property type="evidence" value="ECO:0007669"/>
    <property type="project" value="TreeGrafter"/>
</dbReference>
<protein>
    <submittedName>
        <fullName evidence="2">Choline ethanolamine kinase</fullName>
    </submittedName>
</protein>
<dbReference type="GO" id="GO:0006646">
    <property type="term" value="P:phosphatidylethanolamine biosynthetic process"/>
    <property type="evidence" value="ECO:0007669"/>
    <property type="project" value="TreeGrafter"/>
</dbReference>
<name>A0A078B8I5_STYLE</name>
<keyword evidence="3" id="KW-1185">Reference proteome</keyword>
<dbReference type="OrthoDB" id="283190at2759"/>
<evidence type="ECO:0000313" key="2">
    <source>
        <dbReference type="EMBL" id="CDW90830.1"/>
    </source>
</evidence>
<keyword evidence="2" id="KW-0808">Transferase</keyword>
<evidence type="ECO:0000313" key="3">
    <source>
        <dbReference type="Proteomes" id="UP000039865"/>
    </source>
</evidence>
<evidence type="ECO:0000256" key="1">
    <source>
        <dbReference type="ARBA" id="ARBA00038211"/>
    </source>
</evidence>
<dbReference type="InParanoid" id="A0A078B8I5"/>
<dbReference type="Pfam" id="PF01633">
    <property type="entry name" value="Choline_kinase"/>
    <property type="match status" value="1"/>
</dbReference>
<proteinExistence type="inferred from homology"/>
<sequence>MVEDQQLQKQNIKEILNHKEDLRLLILKNIQEHIPSWRNIITHEMVHLTRLSGLSNACYRVKISPEVDDDNFQVEMQGLEPQSLLYRVFECPIVDWDMENVLFKTLSDQGIGPKLYYQCAEYRIEGFFLSRPITIFEMRNTLFLDAFAEKICDFNYNKEAQESVNKFISMDQIQFRIWMSQWVDDVKKRLIVLREKQANNPDILRILQEFEEQFFFEGHIDYFESHLCSDSEIVLAHNDTQENNILSSLEDSTQILLIDFEYIGWAPRAYDLANYIAETMLENAYPLKNGIKCYLKNFMNDQEQKYLITKYLERHYEKYFQGDKTQVSLEDYLREEVPKLLQETRHLMLIANYMWAVWSLKILKDENEGSDKCFNFDYLDCKIQMFKLVKQLYNF</sequence>
<accession>A0A078B8I5</accession>
<reference evidence="2 3" key="1">
    <citation type="submission" date="2014-06" db="EMBL/GenBank/DDBJ databases">
        <authorList>
            <person name="Swart Estienne"/>
        </authorList>
    </citation>
    <scope>NUCLEOTIDE SEQUENCE [LARGE SCALE GENOMIC DNA]</scope>
    <source>
        <strain evidence="2 3">130c</strain>
    </source>
</reference>
<dbReference type="PANTHER" id="PTHR22603:SF93">
    <property type="entry name" value="RE24176P"/>
    <property type="match status" value="1"/>
</dbReference>